<dbReference type="Pfam" id="PF13581">
    <property type="entry name" value="HATPase_c_2"/>
    <property type="match status" value="1"/>
</dbReference>
<reference evidence="2" key="1">
    <citation type="submission" date="2022-05" db="EMBL/GenBank/DDBJ databases">
        <title>Jatrophihabitans sp. SB3-54 whole genome sequence.</title>
        <authorList>
            <person name="Suh M.K."/>
            <person name="Eom M.K."/>
            <person name="Kim J.S."/>
            <person name="Kim H.S."/>
            <person name="Do H.E."/>
            <person name="Shin Y.K."/>
            <person name="Lee J.-S."/>
        </authorList>
    </citation>
    <scope>NUCLEOTIDE SEQUENCE</scope>
    <source>
        <strain evidence="2">SB3-54</strain>
    </source>
</reference>
<name>A0ABY7JYA4_9ACTN</name>
<gene>
    <name evidence="2" type="ORF">M6B22_19225</name>
</gene>
<protein>
    <submittedName>
        <fullName evidence="2">ATP-binding protein</fullName>
    </submittedName>
</protein>
<dbReference type="InterPro" id="IPR036890">
    <property type="entry name" value="HATPase_C_sf"/>
</dbReference>
<dbReference type="RefSeq" id="WP_269443171.1">
    <property type="nucleotide sequence ID" value="NZ_CP097463.1"/>
</dbReference>
<keyword evidence="2" id="KW-0067">ATP-binding</keyword>
<evidence type="ECO:0000259" key="1">
    <source>
        <dbReference type="Pfam" id="PF13581"/>
    </source>
</evidence>
<organism evidence="2 3">
    <name type="scientific">Jatrophihabitans cynanchi</name>
    <dbReference type="NCBI Taxonomy" id="2944128"/>
    <lineage>
        <taxon>Bacteria</taxon>
        <taxon>Bacillati</taxon>
        <taxon>Actinomycetota</taxon>
        <taxon>Actinomycetes</taxon>
        <taxon>Jatrophihabitantales</taxon>
        <taxon>Jatrophihabitantaceae</taxon>
        <taxon>Jatrophihabitans</taxon>
    </lineage>
</organism>
<dbReference type="Proteomes" id="UP001164693">
    <property type="component" value="Chromosome"/>
</dbReference>
<sequence length="133" mass="13945">MNPDSPRRDGELVEIRVPASGAYVATLRLAAASLAARCDLTVDDIEDLRLAVDEACSLLLQLAPPDDTLQALFVVAPGELQVDASVVAANGADIDRGGFAWTVLGALASSVDVGHLDGRLIITVTKRREAARP</sequence>
<dbReference type="GO" id="GO:0005524">
    <property type="term" value="F:ATP binding"/>
    <property type="evidence" value="ECO:0007669"/>
    <property type="project" value="UniProtKB-KW"/>
</dbReference>
<keyword evidence="3" id="KW-1185">Reference proteome</keyword>
<feature type="domain" description="Histidine kinase/HSP90-like ATPase" evidence="1">
    <location>
        <begin position="18"/>
        <end position="82"/>
    </location>
</feature>
<dbReference type="InterPro" id="IPR003594">
    <property type="entry name" value="HATPase_dom"/>
</dbReference>
<proteinExistence type="predicted"/>
<evidence type="ECO:0000313" key="3">
    <source>
        <dbReference type="Proteomes" id="UP001164693"/>
    </source>
</evidence>
<evidence type="ECO:0000313" key="2">
    <source>
        <dbReference type="EMBL" id="WAX56638.1"/>
    </source>
</evidence>
<accession>A0ABY7JYA4</accession>
<dbReference type="EMBL" id="CP097463">
    <property type="protein sequence ID" value="WAX56638.1"/>
    <property type="molecule type" value="Genomic_DNA"/>
</dbReference>
<keyword evidence="2" id="KW-0547">Nucleotide-binding</keyword>
<dbReference type="Gene3D" id="3.30.565.10">
    <property type="entry name" value="Histidine kinase-like ATPase, C-terminal domain"/>
    <property type="match status" value="1"/>
</dbReference>